<gene>
    <name evidence="3" type="ORF">HU668_19670</name>
</gene>
<keyword evidence="2" id="KW-0812">Transmembrane</keyword>
<organism evidence="3 4">
    <name type="scientific">Pantoea brenneri</name>
    <dbReference type="NCBI Taxonomy" id="472694"/>
    <lineage>
        <taxon>Bacteria</taxon>
        <taxon>Pseudomonadati</taxon>
        <taxon>Pseudomonadota</taxon>
        <taxon>Gammaproteobacteria</taxon>
        <taxon>Enterobacterales</taxon>
        <taxon>Erwiniaceae</taxon>
        <taxon>Pantoea</taxon>
    </lineage>
</organism>
<proteinExistence type="predicted"/>
<comment type="caution">
    <text evidence="3">The sequence shown here is derived from an EMBL/GenBank/DDBJ whole genome shotgun (WGS) entry which is preliminary data.</text>
</comment>
<dbReference type="RefSeq" id="WP_069729683.1">
    <property type="nucleotide sequence ID" value="NZ_JABWPE010000030.1"/>
</dbReference>
<accession>A0A7Y6TTY3</accession>
<dbReference type="Proteomes" id="UP000566985">
    <property type="component" value="Unassembled WGS sequence"/>
</dbReference>
<protein>
    <submittedName>
        <fullName evidence="3">Uncharacterized protein</fullName>
    </submittedName>
</protein>
<evidence type="ECO:0000256" key="1">
    <source>
        <dbReference type="SAM" id="MobiDB-lite"/>
    </source>
</evidence>
<evidence type="ECO:0000256" key="2">
    <source>
        <dbReference type="SAM" id="Phobius"/>
    </source>
</evidence>
<sequence>MNASEIPYAQLCSTDCSLLAITLLVLLTVIGMLIQLAVVFSIIHLVLHDSTGSPSPGREKHPRAAGYS</sequence>
<reference evidence="3 4" key="1">
    <citation type="submission" date="2020-05" db="EMBL/GenBank/DDBJ databases">
        <title>Whole Genome Sequences of Enterobacteriales Associated with the International Space Station.</title>
        <authorList>
            <person name="Bharadwaj A."/>
            <person name="Daudu R."/>
            <person name="Singh N."/>
            <person name="Wood J."/>
            <person name="Debieu M."/>
            <person name="Mason C."/>
            <person name="Wang C."/>
            <person name="Venkateswaran K."/>
        </authorList>
    </citation>
    <scope>NUCLEOTIDE SEQUENCE [LARGE SCALE GENOMIC DNA]</scope>
    <source>
        <strain evidence="3 4">IF5SW-B1</strain>
    </source>
</reference>
<name>A0A7Y6TTY3_9GAMM</name>
<evidence type="ECO:0000313" key="3">
    <source>
        <dbReference type="EMBL" id="NUY98673.1"/>
    </source>
</evidence>
<dbReference type="AlphaFoldDB" id="A0A7Y6TTY3"/>
<dbReference type="EMBL" id="JABWPM010000030">
    <property type="protein sequence ID" value="NUY98673.1"/>
    <property type="molecule type" value="Genomic_DNA"/>
</dbReference>
<feature type="region of interest" description="Disordered" evidence="1">
    <location>
        <begin position="49"/>
        <end position="68"/>
    </location>
</feature>
<keyword evidence="2" id="KW-1133">Transmembrane helix</keyword>
<keyword evidence="2" id="KW-0472">Membrane</keyword>
<evidence type="ECO:0000313" key="4">
    <source>
        <dbReference type="Proteomes" id="UP000566985"/>
    </source>
</evidence>
<feature type="transmembrane region" description="Helical" evidence="2">
    <location>
        <begin position="20"/>
        <end position="47"/>
    </location>
</feature>
<dbReference type="GeneID" id="57347419"/>